<gene>
    <name evidence="2" type="ORF">AFA91_19635</name>
</gene>
<reference evidence="2 3" key="1">
    <citation type="submission" date="2015-07" db="EMBL/GenBank/DDBJ databases">
        <title>Complete genome sequence of Mycobacterium goodii X7B, a facultative thermophilic biodesulfurizing bacterium.</title>
        <authorList>
            <person name="Yu B."/>
            <person name="Li F."/>
            <person name="Xu P."/>
        </authorList>
    </citation>
    <scope>NUCLEOTIDE SEQUENCE [LARGE SCALE GENOMIC DNA]</scope>
    <source>
        <strain evidence="2 3">X7B</strain>
    </source>
</reference>
<dbReference type="STRING" id="134601.AFA91_19635"/>
<dbReference type="Gene3D" id="3.40.190.10">
    <property type="entry name" value="Periplasmic binding protein-like II"/>
    <property type="match status" value="2"/>
</dbReference>
<protein>
    <recommendedName>
        <fullName evidence="4">Extracellular solute-binding protein</fullName>
    </recommendedName>
</protein>
<organism evidence="2 3">
    <name type="scientific">Mycolicibacterium goodii</name>
    <name type="common">Mycobacterium goodii</name>
    <dbReference type="NCBI Taxonomy" id="134601"/>
    <lineage>
        <taxon>Bacteria</taxon>
        <taxon>Bacillati</taxon>
        <taxon>Actinomycetota</taxon>
        <taxon>Actinomycetes</taxon>
        <taxon>Mycobacteriales</taxon>
        <taxon>Mycobacteriaceae</taxon>
        <taxon>Mycolicibacterium</taxon>
    </lineage>
</organism>
<dbReference type="EMBL" id="CP012150">
    <property type="protein sequence ID" value="AKS33736.1"/>
    <property type="molecule type" value="Genomic_DNA"/>
</dbReference>
<dbReference type="PANTHER" id="PTHR30006">
    <property type="entry name" value="THIAMINE-BINDING PERIPLASMIC PROTEIN-RELATED"/>
    <property type="match status" value="1"/>
</dbReference>
<dbReference type="SUPFAM" id="SSF53850">
    <property type="entry name" value="Periplasmic binding protein-like II"/>
    <property type="match status" value="1"/>
</dbReference>
<dbReference type="Proteomes" id="UP000062255">
    <property type="component" value="Chromosome"/>
</dbReference>
<dbReference type="Pfam" id="PF13416">
    <property type="entry name" value="SBP_bac_8"/>
    <property type="match status" value="1"/>
</dbReference>
<dbReference type="PROSITE" id="PS51257">
    <property type="entry name" value="PROKAR_LIPOPROTEIN"/>
    <property type="match status" value="1"/>
</dbReference>
<sequence length="388" mass="41554">METEMKIRMAGLPALAGGLSIALLVAACGPSPIESGGKSAFGGGASDEALQAVYAQVEGLTGTARTDRLVQLAKEDGGQVGWYYVGKMDPLVKAFEEQTGLKISGYQGVSEDLAERAGQEFRTNQQGSDLVLGAAVDLRTMDGEGILGELKSPALDDVDEGFKGYNAIAPYANVMVLSYNKDLVPPDKQPTSYEDLFRNPPSGMGVETGDWQWYENLVRKYFMEQKGMSEQQAIDLITNGLRSAQQVEGHSLLVELLASGQYGATPNSFAHSIEPLVKAQSPVTYAASKGDTPPFLLTNAMALTRGGPNPAGGLVLLEWLMSPDGGQKIFADMNYGTTSNKYTGPTVVDQYSNAIVADLYLTDTPDDVRNWQVKYQELLQSIGGRPAS</sequence>
<dbReference type="PANTHER" id="PTHR30006:SF24">
    <property type="entry name" value="SLL0237 PROTEIN"/>
    <property type="match status" value="1"/>
</dbReference>
<dbReference type="InterPro" id="IPR006059">
    <property type="entry name" value="SBP"/>
</dbReference>
<evidence type="ECO:0000313" key="2">
    <source>
        <dbReference type="EMBL" id="AKS33736.1"/>
    </source>
</evidence>
<dbReference type="PATRIC" id="fig|134601.6.peg.4066"/>
<dbReference type="AlphaFoldDB" id="A0A0K0X8N1"/>
<evidence type="ECO:0008006" key="4">
    <source>
        <dbReference type="Google" id="ProtNLM"/>
    </source>
</evidence>
<keyword evidence="1" id="KW-0732">Signal</keyword>
<evidence type="ECO:0000256" key="1">
    <source>
        <dbReference type="ARBA" id="ARBA00022729"/>
    </source>
</evidence>
<name>A0A0K0X8N1_MYCGD</name>
<evidence type="ECO:0000313" key="3">
    <source>
        <dbReference type="Proteomes" id="UP000062255"/>
    </source>
</evidence>
<accession>A0A0K0X8N1</accession>
<dbReference type="KEGG" id="mgo:AFA91_19635"/>
<proteinExistence type="predicted"/>
<dbReference type="RefSeq" id="WP_049746175.1">
    <property type="nucleotide sequence ID" value="NZ_CP012150.1"/>
</dbReference>